<dbReference type="Proteomes" id="UP000518266">
    <property type="component" value="Unassembled WGS sequence"/>
</dbReference>
<evidence type="ECO:0000313" key="1">
    <source>
        <dbReference type="EMBL" id="KAF3843390.1"/>
    </source>
</evidence>
<dbReference type="AlphaFoldDB" id="A0A7J5Y245"/>
<reference evidence="1 2" key="1">
    <citation type="submission" date="2020-03" db="EMBL/GenBank/DDBJ databases">
        <title>Dissostichus mawsoni Genome sequencing and assembly.</title>
        <authorList>
            <person name="Park H."/>
        </authorList>
    </citation>
    <scope>NUCLEOTIDE SEQUENCE [LARGE SCALE GENOMIC DNA]</scope>
    <source>
        <strain evidence="1">DM0001</strain>
        <tissue evidence="1">Muscle</tissue>
    </source>
</reference>
<gene>
    <name evidence="1" type="ORF">F7725_002239</name>
</gene>
<protein>
    <submittedName>
        <fullName evidence="1">Uncharacterized protein</fullName>
    </submittedName>
</protein>
<keyword evidence="2" id="KW-1185">Reference proteome</keyword>
<organism evidence="1 2">
    <name type="scientific">Dissostichus mawsoni</name>
    <name type="common">Antarctic cod</name>
    <dbReference type="NCBI Taxonomy" id="36200"/>
    <lineage>
        <taxon>Eukaryota</taxon>
        <taxon>Metazoa</taxon>
        <taxon>Chordata</taxon>
        <taxon>Craniata</taxon>
        <taxon>Vertebrata</taxon>
        <taxon>Euteleostomi</taxon>
        <taxon>Actinopterygii</taxon>
        <taxon>Neopterygii</taxon>
        <taxon>Teleostei</taxon>
        <taxon>Neoteleostei</taxon>
        <taxon>Acanthomorphata</taxon>
        <taxon>Eupercaria</taxon>
        <taxon>Perciformes</taxon>
        <taxon>Notothenioidei</taxon>
        <taxon>Nototheniidae</taxon>
        <taxon>Dissostichus</taxon>
    </lineage>
</organism>
<evidence type="ECO:0000313" key="2">
    <source>
        <dbReference type="Proteomes" id="UP000518266"/>
    </source>
</evidence>
<dbReference type="EMBL" id="JAAKFY010000018">
    <property type="protein sequence ID" value="KAF3843390.1"/>
    <property type="molecule type" value="Genomic_DNA"/>
</dbReference>
<sequence>MGPEPLEHGLESWPCLFQKLSGGSADLPRPVWLNLYKEGKASLVFPSLHAHYGKTHYSQREVTH</sequence>
<comment type="caution">
    <text evidence="1">The sequence shown here is derived from an EMBL/GenBank/DDBJ whole genome shotgun (WGS) entry which is preliminary data.</text>
</comment>
<accession>A0A7J5Y245</accession>
<name>A0A7J5Y245_DISMA</name>
<proteinExistence type="predicted"/>